<protein>
    <submittedName>
        <fullName evidence="2">Uncharacterized protein</fullName>
    </submittedName>
</protein>
<sequence length="109" mass="12031">MNECGSRFAWWCHCSPGVVPNSSLVHLPMPLDRERPGNALTIHSDRPPPVATHPPWLRKPPPWLHESTNAAAGIQALPYTLPEVSRSGSFPPPGQARTRNTYQAAAWHP</sequence>
<organism evidence="2 3">
    <name type="scientific">Chondromyces apiculatus DSM 436</name>
    <dbReference type="NCBI Taxonomy" id="1192034"/>
    <lineage>
        <taxon>Bacteria</taxon>
        <taxon>Pseudomonadati</taxon>
        <taxon>Myxococcota</taxon>
        <taxon>Polyangia</taxon>
        <taxon>Polyangiales</taxon>
        <taxon>Polyangiaceae</taxon>
        <taxon>Chondromyces</taxon>
    </lineage>
</organism>
<dbReference type="EMBL" id="ASRX01000038">
    <property type="protein sequence ID" value="EYF04163.1"/>
    <property type="molecule type" value="Genomic_DNA"/>
</dbReference>
<feature type="region of interest" description="Disordered" evidence="1">
    <location>
        <begin position="84"/>
        <end position="109"/>
    </location>
</feature>
<evidence type="ECO:0000313" key="2">
    <source>
        <dbReference type="EMBL" id="EYF04163.1"/>
    </source>
</evidence>
<reference evidence="2 3" key="1">
    <citation type="submission" date="2013-05" db="EMBL/GenBank/DDBJ databases">
        <title>Genome assembly of Chondromyces apiculatus DSM 436.</title>
        <authorList>
            <person name="Sharma G."/>
            <person name="Khatri I."/>
            <person name="Kaur C."/>
            <person name="Mayilraj S."/>
            <person name="Subramanian S."/>
        </authorList>
    </citation>
    <scope>NUCLEOTIDE SEQUENCE [LARGE SCALE GENOMIC DNA]</scope>
    <source>
        <strain evidence="2 3">DSM 436</strain>
    </source>
</reference>
<dbReference type="STRING" id="1192034.CAP_4846"/>
<evidence type="ECO:0000256" key="1">
    <source>
        <dbReference type="SAM" id="MobiDB-lite"/>
    </source>
</evidence>
<feature type="compositionally biased region" description="Pro residues" evidence="1">
    <location>
        <begin position="47"/>
        <end position="58"/>
    </location>
</feature>
<accession>A0A017T4I2</accession>
<dbReference type="Proteomes" id="UP000019678">
    <property type="component" value="Unassembled WGS sequence"/>
</dbReference>
<proteinExistence type="predicted"/>
<comment type="caution">
    <text evidence="2">The sequence shown here is derived from an EMBL/GenBank/DDBJ whole genome shotgun (WGS) entry which is preliminary data.</text>
</comment>
<feature type="region of interest" description="Disordered" evidence="1">
    <location>
        <begin position="36"/>
        <end position="58"/>
    </location>
</feature>
<name>A0A017T4I2_9BACT</name>
<keyword evidence="3" id="KW-1185">Reference proteome</keyword>
<evidence type="ECO:0000313" key="3">
    <source>
        <dbReference type="Proteomes" id="UP000019678"/>
    </source>
</evidence>
<gene>
    <name evidence="2" type="ORF">CAP_4846</name>
</gene>
<dbReference type="AlphaFoldDB" id="A0A017T4I2"/>